<organism evidence="2 3">
    <name type="scientific">Nakamurella flavida</name>
    <dbReference type="NCBI Taxonomy" id="363630"/>
    <lineage>
        <taxon>Bacteria</taxon>
        <taxon>Bacillati</taxon>
        <taxon>Actinomycetota</taxon>
        <taxon>Actinomycetes</taxon>
        <taxon>Nakamurellales</taxon>
        <taxon>Nakamurellaceae</taxon>
        <taxon>Nakamurella</taxon>
    </lineage>
</organism>
<evidence type="ECO:0000313" key="2">
    <source>
        <dbReference type="EMBL" id="MBM9475376.1"/>
    </source>
</evidence>
<dbReference type="GO" id="GO:0016020">
    <property type="term" value="C:membrane"/>
    <property type="evidence" value="ECO:0007669"/>
    <property type="project" value="InterPro"/>
</dbReference>
<evidence type="ECO:0000256" key="1">
    <source>
        <dbReference type="SAM" id="Phobius"/>
    </source>
</evidence>
<evidence type="ECO:0000313" key="3">
    <source>
        <dbReference type="Proteomes" id="UP000663801"/>
    </source>
</evidence>
<name>A0A938YIS8_9ACTN</name>
<dbReference type="PANTHER" id="PTHR35335:SF1">
    <property type="entry name" value="UPF0716 PROTEIN FXSA"/>
    <property type="match status" value="1"/>
</dbReference>
<dbReference type="NCBIfam" id="NF008528">
    <property type="entry name" value="PRK11463.1-2"/>
    <property type="match status" value="1"/>
</dbReference>
<keyword evidence="3" id="KW-1185">Reference proteome</keyword>
<gene>
    <name evidence="2" type="ORF">JL107_02855</name>
</gene>
<dbReference type="Proteomes" id="UP000663801">
    <property type="component" value="Unassembled WGS sequence"/>
</dbReference>
<dbReference type="InterPro" id="IPR007313">
    <property type="entry name" value="FxsA"/>
</dbReference>
<comment type="caution">
    <text evidence="2">The sequence shown here is derived from an EMBL/GenBank/DDBJ whole genome shotgun (WGS) entry which is preliminary data.</text>
</comment>
<dbReference type="PANTHER" id="PTHR35335">
    <property type="entry name" value="UPF0716 PROTEIN FXSA"/>
    <property type="match status" value="1"/>
</dbReference>
<proteinExistence type="predicted"/>
<feature type="transmembrane region" description="Helical" evidence="1">
    <location>
        <begin position="12"/>
        <end position="42"/>
    </location>
</feature>
<accession>A0A938YIS8</accession>
<reference evidence="2" key="1">
    <citation type="submission" date="2021-01" db="EMBL/GenBank/DDBJ databases">
        <title>KCTC 19127 draft genome.</title>
        <authorList>
            <person name="An D."/>
        </authorList>
    </citation>
    <scope>NUCLEOTIDE SEQUENCE</scope>
    <source>
        <strain evidence="2">KCTC 19127</strain>
    </source>
</reference>
<dbReference type="EMBL" id="JAERWL010000003">
    <property type="protein sequence ID" value="MBM9475376.1"/>
    <property type="molecule type" value="Genomic_DNA"/>
</dbReference>
<keyword evidence="1" id="KW-1133">Transmembrane helix</keyword>
<keyword evidence="1" id="KW-0812">Transmembrane</keyword>
<feature type="transmembrane region" description="Helical" evidence="1">
    <location>
        <begin position="71"/>
        <end position="96"/>
    </location>
</feature>
<dbReference type="RefSeq" id="WP_205255528.1">
    <property type="nucleotide sequence ID" value="NZ_BAAAPV010000003.1"/>
</dbReference>
<keyword evidence="1" id="KW-0472">Membrane</keyword>
<sequence>MAAIALFVILELVVLLGVGSLIGAGWTLLLVLATSALGIWLARTQGARALTDLTRAVRERRQPQNEVTDGLLIGGGAMLMVLPGFIGDLVGLALILPPTRKLIRRRLVRAAQARAVALGVPGGGPVVDGGVIVDGPAAGPDARVGVIRVLGVGQVPTGAFADGARSTGLRRVHGEVIDADVVEGQVIDGVVVDGSRVDPDAGPAGGAARR</sequence>
<dbReference type="AlphaFoldDB" id="A0A938YIS8"/>
<dbReference type="Pfam" id="PF04186">
    <property type="entry name" value="FxsA"/>
    <property type="match status" value="1"/>
</dbReference>
<protein>
    <submittedName>
        <fullName evidence="2">FxsA family protein</fullName>
    </submittedName>
</protein>